<dbReference type="InterPro" id="IPR022791">
    <property type="entry name" value="L-PG_synthase/AglD"/>
</dbReference>
<evidence type="ECO:0000313" key="7">
    <source>
        <dbReference type="EMBL" id="SFF18792.1"/>
    </source>
</evidence>
<dbReference type="EMBL" id="FONY01000019">
    <property type="protein sequence ID" value="SFF18792.1"/>
    <property type="molecule type" value="Genomic_DNA"/>
</dbReference>
<keyword evidence="8" id="KW-1185">Reference proteome</keyword>
<organism evidence="7 8">
    <name type="scientific">Thermoflexibacter ruber</name>
    <dbReference type="NCBI Taxonomy" id="1003"/>
    <lineage>
        <taxon>Bacteria</taxon>
        <taxon>Pseudomonadati</taxon>
        <taxon>Bacteroidota</taxon>
        <taxon>Cytophagia</taxon>
        <taxon>Cytophagales</taxon>
        <taxon>Thermoflexibacteraceae</taxon>
        <taxon>Thermoflexibacter</taxon>
    </lineage>
</organism>
<evidence type="ECO:0000256" key="3">
    <source>
        <dbReference type="ARBA" id="ARBA00022692"/>
    </source>
</evidence>
<evidence type="ECO:0000256" key="2">
    <source>
        <dbReference type="ARBA" id="ARBA00022475"/>
    </source>
</evidence>
<dbReference type="AlphaFoldDB" id="A0A1I2GMT1"/>
<keyword evidence="5 6" id="KW-0472">Membrane</keyword>
<evidence type="ECO:0000256" key="6">
    <source>
        <dbReference type="SAM" id="Phobius"/>
    </source>
</evidence>
<proteinExistence type="predicted"/>
<comment type="subcellular location">
    <subcellularLocation>
        <location evidence="1">Cell membrane</location>
        <topology evidence="1">Multi-pass membrane protein</topology>
    </subcellularLocation>
</comment>
<dbReference type="Pfam" id="PF03706">
    <property type="entry name" value="LPG_synthase_TM"/>
    <property type="match status" value="1"/>
</dbReference>
<protein>
    <recommendedName>
        <fullName evidence="9">Lysylphosphatidylglycerol synthase TM region</fullName>
    </recommendedName>
</protein>
<feature type="transmembrane region" description="Helical" evidence="6">
    <location>
        <begin position="184"/>
        <end position="204"/>
    </location>
</feature>
<dbReference type="STRING" id="1003.SAMN04488541_101950"/>
<keyword evidence="4 6" id="KW-1133">Transmembrane helix</keyword>
<evidence type="ECO:0000256" key="1">
    <source>
        <dbReference type="ARBA" id="ARBA00004651"/>
    </source>
</evidence>
<evidence type="ECO:0000313" key="8">
    <source>
        <dbReference type="Proteomes" id="UP000199513"/>
    </source>
</evidence>
<name>A0A1I2GMT1_9BACT</name>
<evidence type="ECO:0008006" key="9">
    <source>
        <dbReference type="Google" id="ProtNLM"/>
    </source>
</evidence>
<reference evidence="7 8" key="1">
    <citation type="submission" date="2016-10" db="EMBL/GenBank/DDBJ databases">
        <authorList>
            <person name="de Groot N.N."/>
        </authorList>
    </citation>
    <scope>NUCLEOTIDE SEQUENCE [LARGE SCALE GENOMIC DNA]</scope>
    <source>
        <strain>GEY</strain>
        <strain evidence="8">DSM 9560</strain>
    </source>
</reference>
<dbReference type="NCBIfam" id="TIGR00374">
    <property type="entry name" value="flippase-like domain"/>
    <property type="match status" value="1"/>
</dbReference>
<feature type="transmembrane region" description="Helical" evidence="6">
    <location>
        <begin position="21"/>
        <end position="41"/>
    </location>
</feature>
<evidence type="ECO:0000256" key="4">
    <source>
        <dbReference type="ARBA" id="ARBA00022989"/>
    </source>
</evidence>
<feature type="transmembrane region" description="Helical" evidence="6">
    <location>
        <begin position="240"/>
        <end position="264"/>
    </location>
</feature>
<accession>A0A1I2GMT1</accession>
<dbReference type="PANTHER" id="PTHR39087:SF2">
    <property type="entry name" value="UPF0104 MEMBRANE PROTEIN MJ1595"/>
    <property type="match status" value="1"/>
</dbReference>
<feature type="transmembrane region" description="Helical" evidence="6">
    <location>
        <begin position="327"/>
        <end position="344"/>
    </location>
</feature>
<sequence>MNSSGEKHSNTKQQIIMKINFLSILKYSISFLIAIAIFAYIYQGQDLGKMFSDLLATKWQWIALSMSLSLLSHVGRAWRWSLMFKPLGFQVGIYRPFLAVMVGYLANFILPRMGEVTRCTILQRTNSIPFQQSFGTVIAERAIDFICLVIVTLLTIFLEFDKLESVLNDIFNQGQTQEASNLKWILLGIVLIGSLIALGIWTFFKKKIQALDIYKKIVWILLGLRDGFMSVLKLDKQDRVLFFVHTFAIWFLYLVTFYVLFFALTETSGLDIYCALAGLAMSGVAIVAPVQGGIGVYHYLISKTLETYGIGENAAKFFAFMSHNSQVILWIVVGSICLLLSLLVKKSN</sequence>
<gene>
    <name evidence="7" type="ORF">SAMN04488541_101950</name>
</gene>
<evidence type="ECO:0000256" key="5">
    <source>
        <dbReference type="ARBA" id="ARBA00023136"/>
    </source>
</evidence>
<keyword evidence="2" id="KW-1003">Cell membrane</keyword>
<feature type="transmembrane region" description="Helical" evidence="6">
    <location>
        <begin position="276"/>
        <end position="300"/>
    </location>
</feature>
<dbReference type="Proteomes" id="UP000199513">
    <property type="component" value="Unassembled WGS sequence"/>
</dbReference>
<dbReference type="GO" id="GO:0005886">
    <property type="term" value="C:plasma membrane"/>
    <property type="evidence" value="ECO:0007669"/>
    <property type="project" value="UniProtKB-SubCell"/>
</dbReference>
<dbReference type="PANTHER" id="PTHR39087">
    <property type="entry name" value="UPF0104 MEMBRANE PROTEIN MJ1595"/>
    <property type="match status" value="1"/>
</dbReference>
<keyword evidence="3 6" id="KW-0812">Transmembrane</keyword>